<evidence type="ECO:0000313" key="2">
    <source>
        <dbReference type="EMBL" id="OGH73838.1"/>
    </source>
</evidence>
<dbReference type="STRING" id="1798683.A3C90_00800"/>
<feature type="domain" description="Methyltransferase" evidence="1">
    <location>
        <begin position="55"/>
        <end position="199"/>
    </location>
</feature>
<dbReference type="AlphaFoldDB" id="A0A1F6MQM5"/>
<protein>
    <recommendedName>
        <fullName evidence="1">Methyltransferase domain-containing protein</fullName>
    </recommendedName>
</protein>
<organism evidence="2 3">
    <name type="scientific">Candidatus Magasanikbacteria bacterium RIFCSPHIGHO2_02_FULL_51_14</name>
    <dbReference type="NCBI Taxonomy" id="1798683"/>
    <lineage>
        <taxon>Bacteria</taxon>
        <taxon>Candidatus Magasanikiibacteriota</taxon>
    </lineage>
</organism>
<dbReference type="InterPro" id="IPR029063">
    <property type="entry name" value="SAM-dependent_MTases_sf"/>
</dbReference>
<dbReference type="Proteomes" id="UP000177457">
    <property type="component" value="Unassembled WGS sequence"/>
</dbReference>
<evidence type="ECO:0000313" key="3">
    <source>
        <dbReference type="Proteomes" id="UP000177457"/>
    </source>
</evidence>
<name>A0A1F6MQM5_9BACT</name>
<dbReference type="InterPro" id="IPR025714">
    <property type="entry name" value="Methyltranfer_dom"/>
</dbReference>
<dbReference type="SUPFAM" id="SSF53335">
    <property type="entry name" value="S-adenosyl-L-methionine-dependent methyltransferases"/>
    <property type="match status" value="1"/>
</dbReference>
<dbReference type="Pfam" id="PF13847">
    <property type="entry name" value="Methyltransf_31"/>
    <property type="match status" value="1"/>
</dbReference>
<evidence type="ECO:0000259" key="1">
    <source>
        <dbReference type="Pfam" id="PF13847"/>
    </source>
</evidence>
<sequence>MNQTRLFFSKRVPEPEQMEKIENDVFHEVAKKQYRLWFIPLVDDILEKTHIGEGKIVDVACGPGLLVNELAHRSKKFHVTGIDVSSQAIDHAKKNCKGLRNVELKFASVYGLPFLDDSIDLVVCRDSFHHFGRPQKALREMTRILKPGGYLYMQDLRRDLPRYLLAQALPRENVFQKLQFYSVRASYTKGEIKTMLEKASLDGARIKTRYMTKEMKRRYAKNIPIASLRGSFQAHYVVFAKKK</sequence>
<proteinExistence type="predicted"/>
<accession>A0A1F6MQM5</accession>
<comment type="caution">
    <text evidence="2">The sequence shown here is derived from an EMBL/GenBank/DDBJ whole genome shotgun (WGS) entry which is preliminary data.</text>
</comment>
<gene>
    <name evidence="2" type="ORF">A3C90_00800</name>
</gene>
<dbReference type="Gene3D" id="3.40.50.150">
    <property type="entry name" value="Vaccinia Virus protein VP39"/>
    <property type="match status" value="1"/>
</dbReference>
<dbReference type="EMBL" id="MFQE01000013">
    <property type="protein sequence ID" value="OGH73838.1"/>
    <property type="molecule type" value="Genomic_DNA"/>
</dbReference>
<dbReference type="PANTHER" id="PTHR43591">
    <property type="entry name" value="METHYLTRANSFERASE"/>
    <property type="match status" value="1"/>
</dbReference>
<dbReference type="CDD" id="cd02440">
    <property type="entry name" value="AdoMet_MTases"/>
    <property type="match status" value="1"/>
</dbReference>
<reference evidence="2 3" key="1">
    <citation type="journal article" date="2016" name="Nat. Commun.">
        <title>Thousands of microbial genomes shed light on interconnected biogeochemical processes in an aquifer system.</title>
        <authorList>
            <person name="Anantharaman K."/>
            <person name="Brown C.T."/>
            <person name="Hug L.A."/>
            <person name="Sharon I."/>
            <person name="Castelle C.J."/>
            <person name="Probst A.J."/>
            <person name="Thomas B.C."/>
            <person name="Singh A."/>
            <person name="Wilkins M.J."/>
            <person name="Karaoz U."/>
            <person name="Brodie E.L."/>
            <person name="Williams K.H."/>
            <person name="Hubbard S.S."/>
            <person name="Banfield J.F."/>
        </authorList>
    </citation>
    <scope>NUCLEOTIDE SEQUENCE [LARGE SCALE GENOMIC DNA]</scope>
</reference>